<dbReference type="InterPro" id="IPR030378">
    <property type="entry name" value="G_CP_dom"/>
</dbReference>
<evidence type="ECO:0000256" key="5">
    <source>
        <dbReference type="SAM" id="MobiDB-lite"/>
    </source>
</evidence>
<comment type="cofactor">
    <cofactor evidence="4">
        <name>Zn(2+)</name>
        <dbReference type="ChEBI" id="CHEBI:29105"/>
    </cofactor>
    <text evidence="4">Binds 1 zinc ion per subunit.</text>
</comment>
<feature type="binding site" evidence="4">
    <location>
        <position position="333"/>
    </location>
    <ligand>
        <name>Zn(2+)</name>
        <dbReference type="ChEBI" id="CHEBI:29105"/>
    </ligand>
</feature>
<keyword evidence="3 4" id="KW-0342">GTP-binding</keyword>
<dbReference type="GO" id="GO:0042274">
    <property type="term" value="P:ribosomal small subunit biogenesis"/>
    <property type="evidence" value="ECO:0007669"/>
    <property type="project" value="UniProtKB-UniRule"/>
</dbReference>
<dbReference type="Pfam" id="PF03193">
    <property type="entry name" value="RsgA_GTPase"/>
    <property type="match status" value="1"/>
</dbReference>
<dbReference type="GO" id="GO:0046872">
    <property type="term" value="F:metal ion binding"/>
    <property type="evidence" value="ECO:0007669"/>
    <property type="project" value="UniProtKB-KW"/>
</dbReference>
<dbReference type="PROSITE" id="PS50936">
    <property type="entry name" value="ENGC_GTPASE"/>
    <property type="match status" value="1"/>
</dbReference>
<reference evidence="8" key="1">
    <citation type="submission" date="2015-01" db="EMBL/GenBank/DDBJ databases">
        <title>Draft genome sequence of Pasteurella multocida isolated from alpaca pneumonia.</title>
        <authorList>
            <person name="Maturrano L."/>
            <person name="Hurtado R."/>
            <person name="Allasi N."/>
            <person name="Juscamayta E."/>
            <person name="Fernandez D."/>
            <person name="Maximiliano J."/>
            <person name="Rimac R."/>
            <person name="Rosadio R."/>
        </authorList>
    </citation>
    <scope>NUCLEOTIDE SEQUENCE</scope>
    <source>
        <strain evidence="8">UNMSM</strain>
    </source>
</reference>
<comment type="similarity">
    <text evidence="4">Belongs to the TRAFAC class YlqF/YawG GTPase family. RsgA subfamily.</text>
</comment>
<keyword evidence="4" id="KW-0862">Zinc</keyword>
<organism evidence="8">
    <name type="scientific">Pasteurella multocida</name>
    <dbReference type="NCBI Taxonomy" id="747"/>
    <lineage>
        <taxon>Bacteria</taxon>
        <taxon>Pseudomonadati</taxon>
        <taxon>Pseudomonadota</taxon>
        <taxon>Gammaproteobacteria</taxon>
        <taxon>Pasteurellales</taxon>
        <taxon>Pasteurellaceae</taxon>
        <taxon>Pasteurella</taxon>
    </lineage>
</organism>
<gene>
    <name evidence="8" type="primary">PM0899</name>
    <name evidence="4" type="synonym">rsgA</name>
</gene>
<dbReference type="PANTHER" id="PTHR32120:SF11">
    <property type="entry name" value="SMALL RIBOSOMAL SUBUNIT BIOGENESIS GTPASE RSGA 1, MITOCHONDRIAL-RELATED"/>
    <property type="match status" value="1"/>
</dbReference>
<feature type="compositionally biased region" description="Basic residues" evidence="5">
    <location>
        <begin position="30"/>
        <end position="43"/>
    </location>
</feature>
<keyword evidence="4" id="KW-0694">RNA-binding</keyword>
<dbReference type="NCBIfam" id="TIGR00157">
    <property type="entry name" value="ribosome small subunit-dependent GTPase A"/>
    <property type="match status" value="1"/>
</dbReference>
<dbReference type="InterPro" id="IPR012340">
    <property type="entry name" value="NA-bd_OB-fold"/>
</dbReference>
<comment type="function">
    <text evidence="4">One of several proteins that assist in the late maturation steps of the functional core of the 30S ribosomal subunit. Helps release RbfA from mature subunits. May play a role in the assembly of ribosomal proteins into the subunit. Circularly permuted GTPase that catalyzes slow GTP hydrolysis, GTPase activity is stimulated by the 30S ribosomal subunit.</text>
</comment>
<comment type="subcellular location">
    <subcellularLocation>
        <location evidence="4">Cytoplasm</location>
    </subcellularLocation>
</comment>
<dbReference type="HAMAP" id="MF_01820">
    <property type="entry name" value="GTPase_RsgA"/>
    <property type="match status" value="1"/>
</dbReference>
<dbReference type="GO" id="GO:0003924">
    <property type="term" value="F:GTPase activity"/>
    <property type="evidence" value="ECO:0007669"/>
    <property type="project" value="UniProtKB-UniRule"/>
</dbReference>
<feature type="binding site" evidence="4">
    <location>
        <position position="331"/>
    </location>
    <ligand>
        <name>Zn(2+)</name>
        <dbReference type="ChEBI" id="CHEBI:29105"/>
    </ligand>
</feature>
<feature type="binding site" evidence="4">
    <location>
        <position position="339"/>
    </location>
    <ligand>
        <name>Zn(2+)</name>
        <dbReference type="ChEBI" id="CHEBI:29105"/>
    </ligand>
</feature>
<protein>
    <recommendedName>
        <fullName evidence="4">Small ribosomal subunit biogenesis GTPase RsgA</fullName>
        <ecNumber evidence="4">3.6.1.-</ecNumber>
    </recommendedName>
</protein>
<sequence length="378" mass="42967">MVLSYVNCFVAILAENLIKNDRTFKDKSLSKRKLTQNQKRRIRSNNEKTLHRHQRREKKEIDWQDDMLGESQDGIVVTRYSVHADVEDAAGEIFRCNLRRTLSSLVVGDRVIWRKGNAQLQGVSGVIEAIKPRQNEIARPDYYDGLKVIAANIDRIIIVSSVLPTLSLNIIDRYLVICENAQIPAVIVVNKVDLLSDQERAEVEAQLRIYQQIGYQTLMISALSGENMERLTALFDEGTSIFVGQSGVGKSSLINHILPEVNAQVGDISENSGLGQHTTTSSRLYHLRQGGQLIDSPGIREFGLWHLDQEQITRGYREFQYFLGTCKFRDCKHLNDPGCALREAMEQGKIHSVRFANYHRLIASLEETKSQRHFSSEN</sequence>
<dbReference type="Gene3D" id="2.40.50.140">
    <property type="entry name" value="Nucleic acid-binding proteins"/>
    <property type="match status" value="1"/>
</dbReference>
<feature type="region of interest" description="Disordered" evidence="5">
    <location>
        <begin position="29"/>
        <end position="58"/>
    </location>
</feature>
<evidence type="ECO:0000313" key="8">
    <source>
        <dbReference type="EMBL" id="AMK08552.1"/>
    </source>
</evidence>
<name>A0A126QI62_PASMD</name>
<keyword evidence="1 4" id="KW-0699">rRNA-binding</keyword>
<dbReference type="NCBIfam" id="NF008931">
    <property type="entry name" value="PRK12288.1"/>
    <property type="match status" value="1"/>
</dbReference>
<dbReference type="GO" id="GO:0005737">
    <property type="term" value="C:cytoplasm"/>
    <property type="evidence" value="ECO:0007669"/>
    <property type="project" value="UniProtKB-SubCell"/>
</dbReference>
<accession>A0A126QI62</accession>
<evidence type="ECO:0000259" key="7">
    <source>
        <dbReference type="PROSITE" id="PS51721"/>
    </source>
</evidence>
<feature type="binding site" evidence="4">
    <location>
        <begin position="190"/>
        <end position="193"/>
    </location>
    <ligand>
        <name>GTP</name>
        <dbReference type="ChEBI" id="CHEBI:37565"/>
    </ligand>
</feature>
<evidence type="ECO:0000259" key="6">
    <source>
        <dbReference type="PROSITE" id="PS50936"/>
    </source>
</evidence>
<dbReference type="Gene3D" id="1.10.40.50">
    <property type="entry name" value="Probable gtpase engc, domain 3"/>
    <property type="match status" value="1"/>
</dbReference>
<dbReference type="AlphaFoldDB" id="A0A126QI62"/>
<keyword evidence="4" id="KW-0963">Cytoplasm</keyword>
<dbReference type="Gene3D" id="3.40.50.300">
    <property type="entry name" value="P-loop containing nucleotide triphosphate hydrolases"/>
    <property type="match status" value="1"/>
</dbReference>
<evidence type="ECO:0000256" key="1">
    <source>
        <dbReference type="ARBA" id="ARBA00022730"/>
    </source>
</evidence>
<dbReference type="CDD" id="cd01854">
    <property type="entry name" value="YjeQ_EngC"/>
    <property type="match status" value="1"/>
</dbReference>
<comment type="subunit">
    <text evidence="4">Monomer. Associates with 30S ribosomal subunit, binds 16S rRNA.</text>
</comment>
<dbReference type="PANTHER" id="PTHR32120">
    <property type="entry name" value="SMALL RIBOSOMAL SUBUNIT BIOGENESIS GTPASE RSGA"/>
    <property type="match status" value="1"/>
</dbReference>
<dbReference type="InterPro" id="IPR010914">
    <property type="entry name" value="RsgA_GTPase_dom"/>
</dbReference>
<keyword evidence="4" id="KW-0479">Metal-binding</keyword>
<dbReference type="GO" id="GO:0019843">
    <property type="term" value="F:rRNA binding"/>
    <property type="evidence" value="ECO:0007669"/>
    <property type="project" value="UniProtKB-KW"/>
</dbReference>
<dbReference type="InterPro" id="IPR004881">
    <property type="entry name" value="Ribosome_biogen_GTPase_RsgA"/>
</dbReference>
<dbReference type="PROSITE" id="PS51721">
    <property type="entry name" value="G_CP"/>
    <property type="match status" value="1"/>
</dbReference>
<keyword evidence="2 4" id="KW-0547">Nucleotide-binding</keyword>
<evidence type="ECO:0000256" key="3">
    <source>
        <dbReference type="ARBA" id="ARBA00023134"/>
    </source>
</evidence>
<keyword evidence="4" id="KW-0690">Ribosome biogenesis</keyword>
<evidence type="ECO:0000256" key="2">
    <source>
        <dbReference type="ARBA" id="ARBA00022741"/>
    </source>
</evidence>
<keyword evidence="4" id="KW-0378">Hydrolase</keyword>
<dbReference type="EMBL" id="KP660713">
    <property type="protein sequence ID" value="AMK08552.1"/>
    <property type="molecule type" value="Genomic_DNA"/>
</dbReference>
<feature type="binding site" evidence="4">
    <location>
        <position position="326"/>
    </location>
    <ligand>
        <name>Zn(2+)</name>
        <dbReference type="ChEBI" id="CHEBI:29105"/>
    </ligand>
</feature>
<evidence type="ECO:0000256" key="4">
    <source>
        <dbReference type="HAMAP-Rule" id="MF_01820"/>
    </source>
</evidence>
<dbReference type="InterPro" id="IPR027417">
    <property type="entry name" value="P-loop_NTPase"/>
</dbReference>
<proteinExistence type="inferred from homology"/>
<feature type="binding site" evidence="4">
    <location>
        <begin position="244"/>
        <end position="252"/>
    </location>
    <ligand>
        <name>GTP</name>
        <dbReference type="ChEBI" id="CHEBI:37565"/>
    </ligand>
</feature>
<feature type="domain" description="EngC GTPase" evidence="6">
    <location>
        <begin position="151"/>
        <end position="300"/>
    </location>
</feature>
<dbReference type="EC" id="3.6.1.-" evidence="4"/>
<feature type="domain" description="CP-type G" evidence="7">
    <location>
        <begin position="134"/>
        <end position="302"/>
    </location>
</feature>
<dbReference type="GO" id="GO:0005525">
    <property type="term" value="F:GTP binding"/>
    <property type="evidence" value="ECO:0007669"/>
    <property type="project" value="UniProtKB-UniRule"/>
</dbReference>
<dbReference type="SUPFAM" id="SSF52540">
    <property type="entry name" value="P-loop containing nucleoside triphosphate hydrolases"/>
    <property type="match status" value="1"/>
</dbReference>